<dbReference type="SMART" id="SM00216">
    <property type="entry name" value="VWD"/>
    <property type="match status" value="6"/>
</dbReference>
<evidence type="ECO:0000256" key="2">
    <source>
        <dbReference type="ARBA" id="ARBA00023157"/>
    </source>
</evidence>
<dbReference type="PROSITE" id="PS51233">
    <property type="entry name" value="VWFD"/>
    <property type="match status" value="7"/>
</dbReference>
<protein>
    <submittedName>
        <fullName evidence="7">IgGFc-binding protein-like</fullName>
    </submittedName>
</protein>
<dbReference type="InterPro" id="IPR025615">
    <property type="entry name" value="TILa_dom"/>
</dbReference>
<dbReference type="PANTHER" id="PTHR11339">
    <property type="entry name" value="EXTRACELLULAR MATRIX GLYCOPROTEIN RELATED"/>
    <property type="match status" value="1"/>
</dbReference>
<dbReference type="Pfam" id="PF17517">
    <property type="entry name" value="IgGFc_binding"/>
    <property type="match status" value="1"/>
</dbReference>
<dbReference type="GeneID" id="104963790"/>
<organism evidence="6 7">
    <name type="scientific">Notothenia coriiceps</name>
    <name type="common">black rockcod</name>
    <dbReference type="NCBI Taxonomy" id="8208"/>
    <lineage>
        <taxon>Eukaryota</taxon>
        <taxon>Metazoa</taxon>
        <taxon>Chordata</taxon>
        <taxon>Craniata</taxon>
        <taxon>Vertebrata</taxon>
        <taxon>Euteleostomi</taxon>
        <taxon>Actinopterygii</taxon>
        <taxon>Neopterygii</taxon>
        <taxon>Teleostei</taxon>
        <taxon>Neoteleostei</taxon>
        <taxon>Acanthomorphata</taxon>
        <taxon>Eupercaria</taxon>
        <taxon>Perciformes</taxon>
        <taxon>Notothenioidei</taxon>
        <taxon>Nototheniidae</taxon>
        <taxon>Notothenia</taxon>
    </lineage>
</organism>
<keyword evidence="6" id="KW-1185">Reference proteome</keyword>
<gene>
    <name evidence="7" type="primary">LOC104963790</name>
</gene>
<dbReference type="Pfam" id="PF08742">
    <property type="entry name" value="C8"/>
    <property type="match status" value="6"/>
</dbReference>
<dbReference type="OrthoDB" id="6236007at2759"/>
<accession>A0A6I9PRD2</accession>
<dbReference type="GO" id="GO:0031012">
    <property type="term" value="C:extracellular matrix"/>
    <property type="evidence" value="ECO:0007669"/>
    <property type="project" value="TreeGrafter"/>
</dbReference>
<feature type="domain" description="VWFD" evidence="5">
    <location>
        <begin position="1845"/>
        <end position="2024"/>
    </location>
</feature>
<evidence type="ECO:0000313" key="7">
    <source>
        <dbReference type="RefSeq" id="XP_010790732.1"/>
    </source>
</evidence>
<feature type="domain" description="VWFD" evidence="5">
    <location>
        <begin position="1253"/>
        <end position="1437"/>
    </location>
</feature>
<dbReference type="CDD" id="cd19941">
    <property type="entry name" value="TIL"/>
    <property type="match status" value="6"/>
</dbReference>
<dbReference type="RefSeq" id="XP_010790732.1">
    <property type="nucleotide sequence ID" value="XM_010792430.1"/>
</dbReference>
<dbReference type="Pfam" id="PF00094">
    <property type="entry name" value="VWD"/>
    <property type="match status" value="8"/>
</dbReference>
<feature type="domain" description="VWFD" evidence="5">
    <location>
        <begin position="862"/>
        <end position="1040"/>
    </location>
</feature>
<keyword evidence="1" id="KW-0677">Repeat</keyword>
<sequence length="3170" mass="347517">MEGPVCCLLVVLLGGLCSASPVGREFATSFMQNLYADTKDTRFLVEVTALPSSQGSTKVKVSAMGEVFEKEISPGSSGSFKLPDSVEMRGSEKFNKTVLIEASQDITVMSLNFKQYTADTSVIYPVKDWGTDYFIFTPNSNLKGTFKEFSITNHKEPNFVEILLQGSVRFQGKYYRRQSKMSLKLEPFETVQIQSHDNLRGTNVVSRLPVAVSSGHSCIQKFTACNHVYEQLLPVNSWGKEFIIAPLPYRNLFSTYDSVIVQASQHTEISVNFNGKVQSYHMFAGQTIELQSQWPHPMYLKSDKGVQVLFEFNGGPDDVVQSVDPFLMTILPTSHFSTSYSLEGQGDFYNYIIVVAQNKHLDGIKIDPQPQTTTFNWRKVDGTDYSWAEMYYSTGANFYQISHPDSPFGVYSYGVANANGYGSPAAGDPAERHDCSTTKCLEDEVCQMNEKNSITCVKKTAIKEGTCWAMGDPHYRTFDGNYYNFMGSCTYTMAKNCQVDEDHPAFEVDAKNDKLDGSKVTFVGKVIIKVYGYTVTIVRSEFGLVRMNHTLWNLPINLGNGKLKLSQSGMSVVVETDFGLTVQYDWKQYLVITVPGSLCGKVCGLCGNFNSKKEDDLVTPSGSQSSNVAALGKSWRVPNVTDDAHCQDECSGKCENCDDDSFFHSITSRMFCGILSHAMDGPLSDCNSVIDPKVLHEICLFDMCMGDGFKDFLCNTLQVYADACQRAGVKIHDWRHFAHCPLPSCPENSHYEFCGKACPSTCENPDATAKCNKSCVETCVCDEGFLLSGTECVSKAQCGCLYKDKSLYIESGASVFTDDHCTERCTCNGTTKEVDCEKPGCPKGYECNVVDDLIGCDPITFAECSMIGGPHYETFDGHDYSFHGSCVYQLAGVCSKDPSLPHFEVYVQNDAYGKRVDSGAKLVEVKFSGTSIIVSRKHKGFVMINGELTHLPVKYKRNFTVNQFSDFAEIKTDFGLLVSYDWQSTVHVKVPSTYEDAMCGMCGNYNHNPKDDLQLKNGTQAESAEELGKSWRVAEIPGCVDGCKNSKDCPSCDITQKDKYETDRYCGFIRNPKGPFSGCQGTIDPERLFQSCVYDVCLYNGKEGSWCSHLRRYTIGCQSRGVNVSQWRAPDFCPISKMKFPTNSQYKHCGNICHATCDNRLAPSTCKKPCQEGWECKDGFLLSDYKCVSSDQCGCLYKGKTYQQGQSFLSSDCQQMFTCSKNGTMLHEKHSCGLFETCVLTNNVGSCHPVGNGTCQIAGDPHYNTFTNHTFNFQGTCTYTAARSCHLEGSRLKAFSVVVENEKWTMTDTPNVAVAKLVAVEVYGTTLVLRMNQLRTIMVNGTLLTIPLNLNDGQVEVFQEGFHYAIVTDFGLKVTYDMIYKVTVTVPGNYKGKTCGLCGNFNDSEPDALELPDGKITKDLQTFGAAWKVAVQGVVCEDGCSGDQCPKCDATLKKIFEKDCESITNATGPFAACHSQINPESYYRDCVYDVCMSQGRKDVLCNSISAYVTDCQTIGVKIDNWRTPDFCPITCPANSHYQICSETCGSPCPGLTDTISCPATCAEGCACNEGYYFNGTGCVDLDECSCYHNGRTYKIGHTVVSDDCQQICNCTTSGEVECEQFSCGVTEKCQLKNGVLACRPKECRMETGGFITLFSGTTGTISVMGAYEIITHCDESAADWFRVVAKLQECPLTGVKSVVAVYVFFNELSITVTDRQETWVNGKKLNDSSLTGNNIFVRRDEKTVIIEQMSHFQLSYSNSQELIVTVSASIVDNLCGACDRFIAFTDTMGFSQFMIQEYMASFSAQDFPTCSSPLTNMGLFVVLFSALLLSGFCRGGPTTTTPPSGTCWVMGSLYYTFDGHDYTFTGNCTYTFAKNCHVDETLPAFEVATKNLIEGSVQVPSVETVTVNVYGINIEIVRNEYGIVRVNYQEWQLPLNLNNGQVKLSLKGLYVVMETDFGLIVQYDWDQYLVVTLPGRFSGSVCGLCGNFNNKKEDDLTTPSGSEANSMSELGQSWMVPGTDVNCQNGCGDDCASCSLGYVQKLEKQIFCSALIQNYQELLGCLPDIDSNLLKSNCMLDLCRGETVNTYLCTTMQGFADVCQRAGAKVGSSWRTSTQCPTPKCPENSNYEFCGNGCPATCAELNPPAKCNFTCLETCVCKEGFVLSGTKCVPKDQCGCVYEGHYVEAGASFWGDETCTKRITCSAGGSLSSSETSCPAGQQCRVVEGIRGCNPVNEATCIVSGDPHFVTFDGERFNFQGTCSYEMAGVSSNQTDMEHFSVILQNNGQDKKIGSVVKVVEVQVNGNTIIISKDDPGAVVVNGLRSNLPMTLNSNKLHLYMSGWFAVIEMDSGVKVYYDWNSVAFVIVPSTYMGAMQGLCGNYNLNPKDDMQMKDGKQATSSEELGQSWKVATIPGCVDGCSGPCPGCNSTQKDTYNSNSYCGLISDPAGPFRDCQAKVDPAGFLNDCVYDVCLYQGGQNMQCKTLTAYTAACQLQGATVYSWRSAEFCAAQCPSKSQYELCSSGCPRSCQKDCGAQCMEGCVCDEGYLMSGGECVPANQCGCTYEGQYYQQGQVFYPDTLCQSECTCNGTVTCKQSSCGQFETCGVNNYVRSCQPSRKGLCTISGDPHYNTFDNTTYNFQGTCTYIAAEGCHLNGTQLTPFSVAVENEKWYGLSFNPKVSVTKLVAVEVYGTVLILRKNDINMVWVNGILTHLPLSLNNGAVKVYQEGQNDIIVTDFGLRVTYDLVYHVTITVPGTYSGRTCGLCGNFNNDKADEFQLQDGTITKDIQSFGAAWKVPVIGAVCEDGCIGDQCPVCDESKKALMEAECAVISDPNGPFAACQGIIDPSSYFRDCVYDVCMSENDPIMLCHSISAYMLDCQDFGAKIGNWRNATFCPLPCSPGSHYDTCVLPCTAPCPGLVDTLTCTTTCVEGCACDKDFYYNGTGCVPSDQCSCYYNGHTYKVGETVITDDCHRIHTCHASGIVVSKNMTCDPDQSCLVKGGVMSCQLQHCFLDANGTLNPFNGEGGTITEPGSYEIIQNCDVSQTTDWFRVVAKLETCTPGVNTIVAVYVFFNDMMISVNSKHDIWINGRELTQTPFTKSDVNVVVSDNTLIIDSTSTIHVSFSSTNELAISVSDVVADVLCGACGTIRPTIMELQALNIGKWKAPDFPGCDI</sequence>
<dbReference type="FunFam" id="2.10.25.10:FF:000055">
    <property type="entry name" value="alpha-tectorin isoform X1"/>
    <property type="match status" value="2"/>
</dbReference>
<dbReference type="InterPro" id="IPR014853">
    <property type="entry name" value="VWF/SSPO/ZAN-like_Cys-rich_dom"/>
</dbReference>
<feature type="domain" description="VWFD" evidence="5">
    <location>
        <begin position="1641"/>
        <end position="1811"/>
    </location>
</feature>
<dbReference type="Pfam" id="PF12714">
    <property type="entry name" value="TILa"/>
    <property type="match status" value="2"/>
</dbReference>
<proteinExistence type="predicted"/>
<dbReference type="InterPro" id="IPR001007">
    <property type="entry name" value="VWF_dom"/>
</dbReference>
<dbReference type="KEGG" id="ncc:104963790"/>
<dbReference type="InterPro" id="IPR036084">
    <property type="entry name" value="Ser_inhib-like_sf"/>
</dbReference>
<evidence type="ECO:0000256" key="1">
    <source>
        <dbReference type="ARBA" id="ARBA00022737"/>
    </source>
</evidence>
<evidence type="ECO:0000259" key="5">
    <source>
        <dbReference type="PROSITE" id="PS51233"/>
    </source>
</evidence>
<dbReference type="PANTHER" id="PTHR11339:SF374">
    <property type="entry name" value="ZONADHESIN"/>
    <property type="match status" value="1"/>
</dbReference>
<feature type="domain" description="VWFD" evidence="5">
    <location>
        <begin position="2616"/>
        <end position="2801"/>
    </location>
</feature>
<name>A0A6I9PRD2_9TELE</name>
<feature type="domain" description="VWFD" evidence="5">
    <location>
        <begin position="465"/>
        <end position="647"/>
    </location>
</feature>
<dbReference type="Pfam" id="PF01826">
    <property type="entry name" value="TIL"/>
    <property type="match status" value="6"/>
</dbReference>
<dbReference type="InterPro" id="IPR001846">
    <property type="entry name" value="VWF_type-D"/>
</dbReference>
<feature type="chain" id="PRO_5026970516" evidence="4">
    <location>
        <begin position="20"/>
        <end position="3170"/>
    </location>
</feature>
<dbReference type="SMART" id="SM00215">
    <property type="entry name" value="VWC_out"/>
    <property type="match status" value="5"/>
</dbReference>
<feature type="domain" description="VWFD" evidence="5">
    <location>
        <begin position="2235"/>
        <end position="2414"/>
    </location>
</feature>
<evidence type="ECO:0000256" key="3">
    <source>
        <dbReference type="ARBA" id="ARBA00023180"/>
    </source>
</evidence>
<dbReference type="GO" id="GO:0005615">
    <property type="term" value="C:extracellular space"/>
    <property type="evidence" value="ECO:0007669"/>
    <property type="project" value="TreeGrafter"/>
</dbReference>
<dbReference type="Proteomes" id="UP000504611">
    <property type="component" value="Unplaced"/>
</dbReference>
<keyword evidence="2" id="KW-1015">Disulfide bond</keyword>
<dbReference type="InterPro" id="IPR050780">
    <property type="entry name" value="Mucin_vWF_Thrombospondin_sf"/>
</dbReference>
<evidence type="ECO:0000256" key="4">
    <source>
        <dbReference type="SAM" id="SignalP"/>
    </source>
</evidence>
<dbReference type="SUPFAM" id="SSF57567">
    <property type="entry name" value="Serine protease inhibitors"/>
    <property type="match status" value="6"/>
</dbReference>
<feature type="signal peptide" evidence="4">
    <location>
        <begin position="1"/>
        <end position="19"/>
    </location>
</feature>
<keyword evidence="3" id="KW-0325">Glycoprotein</keyword>
<dbReference type="InterPro" id="IPR002919">
    <property type="entry name" value="TIL_dom"/>
</dbReference>
<dbReference type="Gene3D" id="2.10.25.10">
    <property type="entry name" value="Laminin"/>
    <property type="match status" value="6"/>
</dbReference>
<reference evidence="7" key="1">
    <citation type="submission" date="2025-08" db="UniProtKB">
        <authorList>
            <consortium name="RefSeq"/>
        </authorList>
    </citation>
    <scope>IDENTIFICATION</scope>
    <source>
        <tissue evidence="7">Muscle</tissue>
    </source>
</reference>
<keyword evidence="4" id="KW-0732">Signal</keyword>
<dbReference type="InterPro" id="IPR035234">
    <property type="entry name" value="IgGFc-bd_N"/>
</dbReference>
<dbReference type="SMART" id="SM00832">
    <property type="entry name" value="C8"/>
    <property type="match status" value="6"/>
</dbReference>
<evidence type="ECO:0000313" key="6">
    <source>
        <dbReference type="Proteomes" id="UP000504611"/>
    </source>
</evidence>